<evidence type="ECO:0000313" key="1">
    <source>
        <dbReference type="EMBL" id="KAJ8632688.1"/>
    </source>
</evidence>
<sequence>MTLGVFEAFGIQEVAYAGLLTEKGFLGVVLCWRRYLFCGSYSRCRFPCYPPYTRRCILLARFLPALLKEQKETAPLDIRPLKAIFDELFAYLKSLRDLHSLGPTALFQQEVGQRLTSLRAQVEIRCQELNVPATAQDGTLTALSTLRGSIERTRSMLADLERQYDFQQQKFEEQSSRMQACQYSLSITENELRDFEAMLNEYLGADWQQ</sequence>
<reference evidence="1 2" key="1">
    <citation type="journal article" date="2022" name="Hortic Res">
        <title>A haplotype resolved chromosomal level avocado genome allows analysis of novel avocado genes.</title>
        <authorList>
            <person name="Nath O."/>
            <person name="Fletcher S.J."/>
            <person name="Hayward A."/>
            <person name="Shaw L.M."/>
            <person name="Masouleh A.K."/>
            <person name="Furtado A."/>
            <person name="Henry R.J."/>
            <person name="Mitter N."/>
        </authorList>
    </citation>
    <scope>NUCLEOTIDE SEQUENCE [LARGE SCALE GENOMIC DNA]</scope>
    <source>
        <strain evidence="2">cv. Hass</strain>
    </source>
</reference>
<keyword evidence="2" id="KW-1185">Reference proteome</keyword>
<protein>
    <submittedName>
        <fullName evidence="1">Uncharacterized protein</fullName>
    </submittedName>
</protein>
<organism evidence="1 2">
    <name type="scientific">Persea americana</name>
    <name type="common">Avocado</name>
    <dbReference type="NCBI Taxonomy" id="3435"/>
    <lineage>
        <taxon>Eukaryota</taxon>
        <taxon>Viridiplantae</taxon>
        <taxon>Streptophyta</taxon>
        <taxon>Embryophyta</taxon>
        <taxon>Tracheophyta</taxon>
        <taxon>Spermatophyta</taxon>
        <taxon>Magnoliopsida</taxon>
        <taxon>Magnoliidae</taxon>
        <taxon>Laurales</taxon>
        <taxon>Lauraceae</taxon>
        <taxon>Persea</taxon>
    </lineage>
</organism>
<evidence type="ECO:0000313" key="2">
    <source>
        <dbReference type="Proteomes" id="UP001234297"/>
    </source>
</evidence>
<comment type="caution">
    <text evidence="1">The sequence shown here is derived from an EMBL/GenBank/DDBJ whole genome shotgun (WGS) entry which is preliminary data.</text>
</comment>
<name>A0ACC2LHP3_PERAE</name>
<proteinExistence type="predicted"/>
<gene>
    <name evidence="1" type="ORF">MRB53_026024</name>
</gene>
<accession>A0ACC2LHP3</accession>
<dbReference type="Proteomes" id="UP001234297">
    <property type="component" value="Chromosome 8"/>
</dbReference>
<dbReference type="EMBL" id="CM056816">
    <property type="protein sequence ID" value="KAJ8632688.1"/>
    <property type="molecule type" value="Genomic_DNA"/>
</dbReference>